<organism evidence="1 2">
    <name type="scientific">Branchiostoma floridae</name>
    <name type="common">Florida lancelet</name>
    <name type="synonym">Amphioxus</name>
    <dbReference type="NCBI Taxonomy" id="7739"/>
    <lineage>
        <taxon>Eukaryota</taxon>
        <taxon>Metazoa</taxon>
        <taxon>Chordata</taxon>
        <taxon>Cephalochordata</taxon>
        <taxon>Leptocardii</taxon>
        <taxon>Amphioxiformes</taxon>
        <taxon>Branchiostomatidae</taxon>
        <taxon>Branchiostoma</taxon>
    </lineage>
</organism>
<keyword evidence="1" id="KW-1185">Reference proteome</keyword>
<dbReference type="KEGG" id="bfo:118420202"/>
<accession>A0A9J7LJE1</accession>
<dbReference type="RefSeq" id="XP_035682810.1">
    <property type="nucleotide sequence ID" value="XM_035826917.1"/>
</dbReference>
<evidence type="ECO:0000313" key="2">
    <source>
        <dbReference type="RefSeq" id="XP_035682810.1"/>
    </source>
</evidence>
<dbReference type="GeneID" id="118420202"/>
<protein>
    <submittedName>
        <fullName evidence="2">Uncharacterized protein LOC118420202</fullName>
    </submittedName>
</protein>
<sequence>MKVIESPSMKLFIFVVSKYCFQSNKTWIRAEWEAALKNNKQIFPIWLDDNNDGFKAFGNLVREFSYELRKVIAQRVNTQEISNSLPALSERICSLVCGDKSTQQRPAPSTDNSLAAPRQTILPGFLKGTSVDFLSTLGHSCTAETIENPTLEGLGLAITSSQDSSFSECAAHPVTRHLGQKMGQKSQQVTALEGRLEMAKHHAGIQETIVNSLHEEVTRLKKKDESLQKVLLNKTEKSNSSRQPTEISKVRSTTSTLSGAWMTSTLLRNRQIYLWLAMKTSLGLQTILKIQTYGWKTHLGNPSLKSKKLQLSLMKK</sequence>
<dbReference type="AlphaFoldDB" id="A0A9J7LJE1"/>
<reference evidence="2" key="2">
    <citation type="submission" date="2025-08" db="UniProtKB">
        <authorList>
            <consortium name="RefSeq"/>
        </authorList>
    </citation>
    <scope>IDENTIFICATION</scope>
    <source>
        <strain evidence="2">S238N-H82</strain>
        <tissue evidence="2">Testes</tissue>
    </source>
</reference>
<dbReference type="Proteomes" id="UP000001554">
    <property type="component" value="Chromosome 7"/>
</dbReference>
<evidence type="ECO:0000313" key="1">
    <source>
        <dbReference type="Proteomes" id="UP000001554"/>
    </source>
</evidence>
<dbReference type="OrthoDB" id="10491681at2759"/>
<gene>
    <name evidence="2" type="primary">LOC118420202</name>
</gene>
<proteinExistence type="predicted"/>
<name>A0A9J7LJE1_BRAFL</name>
<dbReference type="InterPro" id="IPR035897">
    <property type="entry name" value="Toll_tir_struct_dom_sf"/>
</dbReference>
<dbReference type="Gene3D" id="3.40.50.10140">
    <property type="entry name" value="Toll/interleukin-1 receptor homology (TIR) domain"/>
    <property type="match status" value="1"/>
</dbReference>
<reference evidence="1" key="1">
    <citation type="journal article" date="2020" name="Nat. Ecol. Evol.">
        <title>Deeply conserved synteny resolves early events in vertebrate evolution.</title>
        <authorList>
            <person name="Simakov O."/>
            <person name="Marletaz F."/>
            <person name="Yue J.X."/>
            <person name="O'Connell B."/>
            <person name="Jenkins J."/>
            <person name="Brandt A."/>
            <person name="Calef R."/>
            <person name="Tung C.H."/>
            <person name="Huang T.K."/>
            <person name="Schmutz J."/>
            <person name="Satoh N."/>
            <person name="Yu J.K."/>
            <person name="Putnam N.H."/>
            <person name="Green R.E."/>
            <person name="Rokhsar D.S."/>
        </authorList>
    </citation>
    <scope>NUCLEOTIDE SEQUENCE [LARGE SCALE GENOMIC DNA]</scope>
    <source>
        <strain evidence="1">S238N-H82</strain>
    </source>
</reference>